<reference evidence="1" key="1">
    <citation type="submission" date="2022-10" db="EMBL/GenBank/DDBJ databases">
        <title>Culturing micro-colonial fungi from biological soil crusts in the Mojave desert and describing Neophaeococcomyces mojavensis, and introducing the new genera and species Taxawa tesnikishii.</title>
        <authorList>
            <person name="Kurbessoian T."/>
            <person name="Stajich J.E."/>
        </authorList>
    </citation>
    <scope>NUCLEOTIDE SEQUENCE</scope>
    <source>
        <strain evidence="1">TK_41</strain>
    </source>
</reference>
<dbReference type="AlphaFoldDB" id="A0AA39CIP0"/>
<accession>A0AA39CIP0</accession>
<evidence type="ECO:0000313" key="2">
    <source>
        <dbReference type="Proteomes" id="UP001172673"/>
    </source>
</evidence>
<sequence>MAAPTEVFEDTPESDEAVDHFEDSLNSLVKTQLNDDNSRNSFSAQDRTRVKNLYHPESVVKAEAKLAREHRDEAEKIHALLIKKIRLKNMKNGAKQSNVKFSHDAYISKKIKERLHEVEGEMDRTGRQCLDREREVDSVLWYMEAHIKCRFWSAWGEEFAKMRDSGVKMVHKVLKENLPLTKSDDCNECVANG</sequence>
<proteinExistence type="predicted"/>
<protein>
    <submittedName>
        <fullName evidence="1">Uncharacterized protein</fullName>
    </submittedName>
</protein>
<organism evidence="1 2">
    <name type="scientific">Cladophialophora chaetospira</name>
    <dbReference type="NCBI Taxonomy" id="386627"/>
    <lineage>
        <taxon>Eukaryota</taxon>
        <taxon>Fungi</taxon>
        <taxon>Dikarya</taxon>
        <taxon>Ascomycota</taxon>
        <taxon>Pezizomycotina</taxon>
        <taxon>Eurotiomycetes</taxon>
        <taxon>Chaetothyriomycetidae</taxon>
        <taxon>Chaetothyriales</taxon>
        <taxon>Herpotrichiellaceae</taxon>
        <taxon>Cladophialophora</taxon>
    </lineage>
</organism>
<dbReference type="Proteomes" id="UP001172673">
    <property type="component" value="Unassembled WGS sequence"/>
</dbReference>
<name>A0AA39CIP0_9EURO</name>
<dbReference type="EMBL" id="JAPDRK010000008">
    <property type="protein sequence ID" value="KAJ9609644.1"/>
    <property type="molecule type" value="Genomic_DNA"/>
</dbReference>
<comment type="caution">
    <text evidence="1">The sequence shown here is derived from an EMBL/GenBank/DDBJ whole genome shotgun (WGS) entry which is preliminary data.</text>
</comment>
<keyword evidence="2" id="KW-1185">Reference proteome</keyword>
<gene>
    <name evidence="1" type="ORF">H2200_005972</name>
</gene>
<evidence type="ECO:0000313" key="1">
    <source>
        <dbReference type="EMBL" id="KAJ9609644.1"/>
    </source>
</evidence>